<dbReference type="GO" id="GO:0016887">
    <property type="term" value="F:ATP hydrolysis activity"/>
    <property type="evidence" value="ECO:0007669"/>
    <property type="project" value="InterPro"/>
</dbReference>
<feature type="compositionally biased region" description="Polar residues" evidence="2">
    <location>
        <begin position="455"/>
        <end position="468"/>
    </location>
</feature>
<dbReference type="CDD" id="cd01130">
    <property type="entry name" value="VirB11-like_ATPase"/>
    <property type="match status" value="1"/>
</dbReference>
<dbReference type="SUPFAM" id="SSF52540">
    <property type="entry name" value="P-loop containing nucleoside triphosphate hydrolases"/>
    <property type="match status" value="1"/>
</dbReference>
<evidence type="ECO:0000256" key="2">
    <source>
        <dbReference type="SAM" id="MobiDB-lite"/>
    </source>
</evidence>
<evidence type="ECO:0000259" key="3">
    <source>
        <dbReference type="Pfam" id="PF00437"/>
    </source>
</evidence>
<organism evidence="4 5">
    <name type="scientific">Mycetocola reblochoni</name>
    <dbReference type="NCBI Taxonomy" id="331618"/>
    <lineage>
        <taxon>Bacteria</taxon>
        <taxon>Bacillati</taxon>
        <taxon>Actinomycetota</taxon>
        <taxon>Actinomycetes</taxon>
        <taxon>Micrococcales</taxon>
        <taxon>Microbacteriaceae</taxon>
        <taxon>Mycetocola</taxon>
    </lineage>
</organism>
<feature type="domain" description="Bacterial type II secretion system protein E" evidence="3">
    <location>
        <begin position="274"/>
        <end position="401"/>
    </location>
</feature>
<comment type="similarity">
    <text evidence="1">Belongs to the GSP E family.</text>
</comment>
<evidence type="ECO:0000313" key="4">
    <source>
        <dbReference type="EMBL" id="RLP70555.1"/>
    </source>
</evidence>
<dbReference type="InterPro" id="IPR001482">
    <property type="entry name" value="T2SS/T4SS_dom"/>
</dbReference>
<dbReference type="InterPro" id="IPR050921">
    <property type="entry name" value="T4SS_GSP_E_ATPase"/>
</dbReference>
<sequence>MRTQRLLICMRLSYSCARPDFSNSCRRRPYGFPPIPASSRRHPFPPMDAAFLCASASRCRGDRDRGTRPLGRDRRPSTERAGPAHGGRGDRFCPGRVRNRSPRWAHLENRCMHTSRLLHSLRSRAALASELDELAWTVYDPGISDVFIDEDCGLWTIARSGRRTRHDAARVPPERLRALAVGLIAAGGRHLDVACPLADVVVADGVRVHAVLGSAGVAGTSISIRLPRIDPVTLDDVGVDPALGPAAELRALIRDDPALGPAAELRALIRDDVDSRRTTLVTGATGSGKTALLSALLAEVPAMERIVSLEDVAELTPDHPQHIVLRTRQANADGAGAIGIDELLVQALRMRPDRLVVGECRGTEAVDMLMAFTTGHAGGGSTLHAPSIDDVPSRLSSLCSRGGLAPAATAELALSAIDRVVHVRAVPGGSSISGYGRPRPVPGGWRVEPLPIEPSSASTRRIASSPRATTREPAHAA</sequence>
<gene>
    <name evidence="4" type="ORF">D9V30_03380</name>
</gene>
<dbReference type="Gene3D" id="3.40.50.300">
    <property type="entry name" value="P-loop containing nucleotide triphosphate hydrolases"/>
    <property type="match status" value="1"/>
</dbReference>
<evidence type="ECO:0000313" key="5">
    <source>
        <dbReference type="Proteomes" id="UP000275395"/>
    </source>
</evidence>
<proteinExistence type="inferred from homology"/>
<dbReference type="PANTHER" id="PTHR30486:SF6">
    <property type="entry name" value="TYPE IV PILUS RETRACTATION ATPASE PILT"/>
    <property type="match status" value="1"/>
</dbReference>
<name>A0A3L6ZSE8_9MICO</name>
<dbReference type="EMBL" id="RCUW01000002">
    <property type="protein sequence ID" value="RLP70555.1"/>
    <property type="molecule type" value="Genomic_DNA"/>
</dbReference>
<protein>
    <recommendedName>
        <fullName evidence="3">Bacterial type II secretion system protein E domain-containing protein</fullName>
    </recommendedName>
</protein>
<feature type="compositionally biased region" description="Basic and acidic residues" evidence="2">
    <location>
        <begin position="59"/>
        <end position="78"/>
    </location>
</feature>
<dbReference type="InterPro" id="IPR027417">
    <property type="entry name" value="P-loop_NTPase"/>
</dbReference>
<dbReference type="AlphaFoldDB" id="A0A3L6ZSE8"/>
<dbReference type="Proteomes" id="UP000275395">
    <property type="component" value="Unassembled WGS sequence"/>
</dbReference>
<accession>A0A3L6ZSE8</accession>
<dbReference type="Gene3D" id="3.30.450.90">
    <property type="match status" value="1"/>
</dbReference>
<feature type="region of interest" description="Disordered" evidence="2">
    <location>
        <begin position="59"/>
        <end position="93"/>
    </location>
</feature>
<feature type="region of interest" description="Disordered" evidence="2">
    <location>
        <begin position="434"/>
        <end position="477"/>
    </location>
</feature>
<dbReference type="Pfam" id="PF00437">
    <property type="entry name" value="T2SSE"/>
    <property type="match status" value="1"/>
</dbReference>
<evidence type="ECO:0000256" key="1">
    <source>
        <dbReference type="ARBA" id="ARBA00006611"/>
    </source>
</evidence>
<dbReference type="PANTHER" id="PTHR30486">
    <property type="entry name" value="TWITCHING MOTILITY PROTEIN PILT"/>
    <property type="match status" value="1"/>
</dbReference>
<reference evidence="4 5" key="1">
    <citation type="submission" date="2018-10" db="EMBL/GenBank/DDBJ databases">
        <authorList>
            <person name="Li J."/>
        </authorList>
    </citation>
    <scope>NUCLEOTIDE SEQUENCE [LARGE SCALE GENOMIC DNA]</scope>
    <source>
        <strain evidence="4 5">JCM 30549</strain>
    </source>
</reference>
<comment type="caution">
    <text evidence="4">The sequence shown here is derived from an EMBL/GenBank/DDBJ whole genome shotgun (WGS) entry which is preliminary data.</text>
</comment>